<dbReference type="Proteomes" id="UP000019681">
    <property type="component" value="Unassembled WGS sequence"/>
</dbReference>
<evidence type="ECO:0000313" key="3">
    <source>
        <dbReference type="Proteomes" id="UP000019681"/>
    </source>
</evidence>
<sequence length="307" mass="35459">MGKKIYAIKEGFDFANNKKVENLIVNTWDECLKYVKGVKGAKYKSFTDIIEANEYLNETCRLLKKDIDEYPKDWIHAYVDGSYNNITGKYGYALVLVKNDVIIYVENGRAEDDSNKSLRQIAGELKAAVRAAEYAVRNNEKGIVIFHDYEGIFHHAVGTWDRKDESSVEYYSKMRHLIDKLNLEIVFVKVDSHTGDLYNEMADEFAKIGAGVEINKTIRNLIKDKIVYVLDSEVKSKLRKLINDDCIENIKVTEEIIEKMNKESTDIEDIIDYLKNSSMSKEDTLNYLKQLDSRVKDEIILHLIKTI</sequence>
<dbReference type="STRING" id="1403537.Q428_03635"/>
<accession>A0A017RWY6</accession>
<dbReference type="EMBL" id="AZQP01000007">
    <property type="protein sequence ID" value="EYE89197.1"/>
    <property type="molecule type" value="Genomic_DNA"/>
</dbReference>
<evidence type="ECO:0000313" key="2">
    <source>
        <dbReference type="EMBL" id="EYE89197.1"/>
    </source>
</evidence>
<dbReference type="InterPro" id="IPR037056">
    <property type="entry name" value="RNase_H1_N_sf"/>
</dbReference>
<comment type="caution">
    <text evidence="2">The sequence shown here is derived from an EMBL/GenBank/DDBJ whole genome shotgun (WGS) entry which is preliminary data.</text>
</comment>
<dbReference type="InterPro" id="IPR011320">
    <property type="entry name" value="RNase_H1_N"/>
</dbReference>
<feature type="domain" description="RNase H type-1" evidence="1">
    <location>
        <begin position="71"/>
        <end position="211"/>
    </location>
</feature>
<dbReference type="InterPro" id="IPR012337">
    <property type="entry name" value="RNaseH-like_sf"/>
</dbReference>
<dbReference type="RefSeq" id="WP_035378246.1">
    <property type="nucleotide sequence ID" value="NZ_AZQP01000007.1"/>
</dbReference>
<dbReference type="InterPro" id="IPR036397">
    <property type="entry name" value="RNaseH_sf"/>
</dbReference>
<dbReference type="Pfam" id="PF01693">
    <property type="entry name" value="Cauli_VI"/>
    <property type="match status" value="1"/>
</dbReference>
<dbReference type="Gene3D" id="3.30.420.10">
    <property type="entry name" value="Ribonuclease H-like superfamily/Ribonuclease H"/>
    <property type="match status" value="1"/>
</dbReference>
<gene>
    <name evidence="2" type="ORF">Q428_03635</name>
</gene>
<dbReference type="GO" id="GO:0003676">
    <property type="term" value="F:nucleic acid binding"/>
    <property type="evidence" value="ECO:0007669"/>
    <property type="project" value="InterPro"/>
</dbReference>
<dbReference type="SUPFAM" id="SSF55658">
    <property type="entry name" value="L9 N-domain-like"/>
    <property type="match status" value="1"/>
</dbReference>
<reference evidence="2 3" key="1">
    <citation type="journal article" date="2014" name="Genome Announc.">
        <title>Draft Genome Sequence of Fervidicella metallireducens Strain AeBT, an Iron-Reducing Thermoanaerobe from the Great Artesian Basin.</title>
        <authorList>
            <person name="Patel B.K."/>
        </authorList>
    </citation>
    <scope>NUCLEOTIDE SEQUENCE [LARGE SCALE GENOMIC DNA]</scope>
    <source>
        <strain evidence="2 3">AeB</strain>
    </source>
</reference>
<dbReference type="InterPro" id="IPR009027">
    <property type="entry name" value="Ribosomal_bL9/RNase_H1_N"/>
</dbReference>
<dbReference type="OrthoDB" id="9811552at2"/>
<evidence type="ECO:0000259" key="1">
    <source>
        <dbReference type="PROSITE" id="PS50879"/>
    </source>
</evidence>
<keyword evidence="3" id="KW-1185">Reference proteome</keyword>
<name>A0A017RWY6_9CLOT</name>
<dbReference type="InterPro" id="IPR002156">
    <property type="entry name" value="RNaseH_domain"/>
</dbReference>
<protein>
    <submittedName>
        <fullName evidence="2">Ribonuclease HI</fullName>
    </submittedName>
</protein>
<proteinExistence type="predicted"/>
<dbReference type="PROSITE" id="PS50879">
    <property type="entry name" value="RNASE_H_1"/>
    <property type="match status" value="1"/>
</dbReference>
<dbReference type="GO" id="GO:0004523">
    <property type="term" value="F:RNA-DNA hybrid ribonuclease activity"/>
    <property type="evidence" value="ECO:0007669"/>
    <property type="project" value="InterPro"/>
</dbReference>
<organism evidence="2 3">
    <name type="scientific">Fervidicella metallireducens AeB</name>
    <dbReference type="NCBI Taxonomy" id="1403537"/>
    <lineage>
        <taxon>Bacteria</taxon>
        <taxon>Bacillati</taxon>
        <taxon>Bacillota</taxon>
        <taxon>Clostridia</taxon>
        <taxon>Eubacteriales</taxon>
        <taxon>Clostridiaceae</taxon>
        <taxon>Fervidicella</taxon>
    </lineage>
</organism>
<dbReference type="Pfam" id="PF00075">
    <property type="entry name" value="RNase_H"/>
    <property type="match status" value="1"/>
</dbReference>
<dbReference type="Gene3D" id="3.40.970.10">
    <property type="entry name" value="Ribonuclease H1, N-terminal domain"/>
    <property type="match status" value="1"/>
</dbReference>
<dbReference type="CDD" id="cd09277">
    <property type="entry name" value="RNase_HI_bacteria_like"/>
    <property type="match status" value="1"/>
</dbReference>
<dbReference type="AlphaFoldDB" id="A0A017RWY6"/>
<dbReference type="SUPFAM" id="SSF53098">
    <property type="entry name" value="Ribonuclease H-like"/>
    <property type="match status" value="1"/>
</dbReference>